<dbReference type="AlphaFoldDB" id="A0A0C2XBH0"/>
<evidence type="ECO:0000313" key="2">
    <source>
        <dbReference type="Proteomes" id="UP000054549"/>
    </source>
</evidence>
<reference evidence="1 2" key="1">
    <citation type="submission" date="2014-04" db="EMBL/GenBank/DDBJ databases">
        <title>Evolutionary Origins and Diversification of the Mycorrhizal Mutualists.</title>
        <authorList>
            <consortium name="DOE Joint Genome Institute"/>
            <consortium name="Mycorrhizal Genomics Consortium"/>
            <person name="Kohler A."/>
            <person name="Kuo A."/>
            <person name="Nagy L.G."/>
            <person name="Floudas D."/>
            <person name="Copeland A."/>
            <person name="Barry K.W."/>
            <person name="Cichocki N."/>
            <person name="Veneault-Fourrey C."/>
            <person name="LaButti K."/>
            <person name="Lindquist E.A."/>
            <person name="Lipzen A."/>
            <person name="Lundell T."/>
            <person name="Morin E."/>
            <person name="Murat C."/>
            <person name="Riley R."/>
            <person name="Ohm R."/>
            <person name="Sun H."/>
            <person name="Tunlid A."/>
            <person name="Henrissat B."/>
            <person name="Grigoriev I.V."/>
            <person name="Hibbett D.S."/>
            <person name="Martin F."/>
        </authorList>
    </citation>
    <scope>NUCLEOTIDE SEQUENCE [LARGE SCALE GENOMIC DNA]</scope>
    <source>
        <strain evidence="1 2">Koide BX008</strain>
    </source>
</reference>
<accession>A0A0C2XBH0</accession>
<sequence>MALPSHSAAMQSNRSSQVSFTYADAVRAFHDQNIQADLAQACDKLARTATSLVSRFDNISMDSNRSSQGNWEALRPRWNDLRKDFQLLMLQTRTNASFISERLKMFSTNVLPIVARNANSPPSRKLIDEKYPVISSYLTVSTENANMTRSLAGKTLQFCSSLRAFQLEVSRHSRQRISDEHKELENLSRKLSDLDSTVQQICAANVKLASPDVSYMVFSIYRIITSTLRRPGRSKVCQKQVSLGRQTAAIGNLYEQLEQTQNQVAIAQYAFESRKARTDAVVGEVATLLSDVLLTTESVISLFLAIWSRLQYDCTEMMYWLKGRGDAVCSLFQLDICLHGMAPPPCVLVYVEQGKSLYTGIENALDVFVAAFDPSCLTQLRGHGSRS</sequence>
<dbReference type="HOGENOM" id="CLU_765162_0_0_1"/>
<keyword evidence="2" id="KW-1185">Reference proteome</keyword>
<dbReference type="Proteomes" id="UP000054549">
    <property type="component" value="Unassembled WGS sequence"/>
</dbReference>
<protein>
    <submittedName>
        <fullName evidence="1">Uncharacterized protein</fullName>
    </submittedName>
</protein>
<dbReference type="OrthoDB" id="2836601at2759"/>
<gene>
    <name evidence="1" type="ORF">M378DRAFT_74894</name>
</gene>
<evidence type="ECO:0000313" key="1">
    <source>
        <dbReference type="EMBL" id="KIL66706.1"/>
    </source>
</evidence>
<dbReference type="EMBL" id="KN818235">
    <property type="protein sequence ID" value="KIL66706.1"/>
    <property type="molecule type" value="Genomic_DNA"/>
</dbReference>
<dbReference type="InParanoid" id="A0A0C2XBH0"/>
<proteinExistence type="predicted"/>
<organism evidence="1 2">
    <name type="scientific">Amanita muscaria (strain Koide BX008)</name>
    <dbReference type="NCBI Taxonomy" id="946122"/>
    <lineage>
        <taxon>Eukaryota</taxon>
        <taxon>Fungi</taxon>
        <taxon>Dikarya</taxon>
        <taxon>Basidiomycota</taxon>
        <taxon>Agaricomycotina</taxon>
        <taxon>Agaricomycetes</taxon>
        <taxon>Agaricomycetidae</taxon>
        <taxon>Agaricales</taxon>
        <taxon>Pluteineae</taxon>
        <taxon>Amanitaceae</taxon>
        <taxon>Amanita</taxon>
    </lineage>
</organism>
<name>A0A0C2XBH0_AMAMK</name>